<proteinExistence type="predicted"/>
<dbReference type="AlphaFoldDB" id="A0A4P7CY95"/>
<protein>
    <submittedName>
        <fullName evidence="1">Uncharacterized protein</fullName>
    </submittedName>
</protein>
<reference evidence="1 2" key="1">
    <citation type="submission" date="2019-03" db="EMBL/GenBank/DDBJ databases">
        <title>Paraburkholderia sp. 7MH5, isolated from subtropical forest soil.</title>
        <authorList>
            <person name="Gao Z.-H."/>
            <person name="Qiu L.-H."/>
        </authorList>
    </citation>
    <scope>NUCLEOTIDE SEQUENCE [LARGE SCALE GENOMIC DNA]</scope>
    <source>
        <strain evidence="1 2">7MH5</strain>
    </source>
</reference>
<accession>A0A4P7CY95</accession>
<dbReference type="RefSeq" id="WP_134751520.1">
    <property type="nucleotide sequence ID" value="NZ_CP038149.1"/>
</dbReference>
<name>A0A4P7CY95_9BURK</name>
<gene>
    <name evidence="1" type="ORF">E1956_17915</name>
</gene>
<keyword evidence="2" id="KW-1185">Reference proteome</keyword>
<dbReference type="EMBL" id="CP038149">
    <property type="protein sequence ID" value="QBQ99101.1"/>
    <property type="molecule type" value="Genomic_DNA"/>
</dbReference>
<sequence>MAAEVRQSLINSFVVLAGFQRYIEPVVASQGHQGLRLLAANKALRQAPVNGRGERDEMCSLQIAEQ</sequence>
<dbReference type="KEGG" id="ppai:E1956_17915"/>
<evidence type="ECO:0000313" key="2">
    <source>
        <dbReference type="Proteomes" id="UP000295727"/>
    </source>
</evidence>
<evidence type="ECO:0000313" key="1">
    <source>
        <dbReference type="EMBL" id="QBQ99101.1"/>
    </source>
</evidence>
<organism evidence="1 2">
    <name type="scientific">Paraburkholderia pallida</name>
    <dbReference type="NCBI Taxonomy" id="2547399"/>
    <lineage>
        <taxon>Bacteria</taxon>
        <taxon>Pseudomonadati</taxon>
        <taxon>Pseudomonadota</taxon>
        <taxon>Betaproteobacteria</taxon>
        <taxon>Burkholderiales</taxon>
        <taxon>Burkholderiaceae</taxon>
        <taxon>Paraburkholderia</taxon>
    </lineage>
</organism>
<dbReference type="Proteomes" id="UP000295727">
    <property type="component" value="Chromosome 2"/>
</dbReference>